<dbReference type="OrthoDB" id="5423111at2759"/>
<dbReference type="EMBL" id="QJNU01000282">
    <property type="protein sequence ID" value="RYP03099.1"/>
    <property type="molecule type" value="Genomic_DNA"/>
</dbReference>
<comment type="caution">
    <text evidence="8">The sequence shown here is derived from an EMBL/GenBank/DDBJ whole genome shotgun (WGS) entry which is preliminary data.</text>
</comment>
<feature type="transmembrane region" description="Helical" evidence="5">
    <location>
        <begin position="70"/>
        <end position="92"/>
    </location>
</feature>
<dbReference type="GO" id="GO:0072659">
    <property type="term" value="P:protein localization to plasma membrane"/>
    <property type="evidence" value="ECO:0007669"/>
    <property type="project" value="TreeGrafter"/>
</dbReference>
<dbReference type="PANTHER" id="PTHR28165:SF1">
    <property type="entry name" value="NON-CLASSICAL EXPORT PROTEIN 2-RELATED"/>
    <property type="match status" value="1"/>
</dbReference>
<protein>
    <recommendedName>
        <fullName evidence="7">MARVEL domain-containing protein</fullName>
    </recommendedName>
</protein>
<proteinExistence type="predicted"/>
<evidence type="ECO:0000259" key="7">
    <source>
        <dbReference type="Pfam" id="PF01284"/>
    </source>
</evidence>
<name>A0A4V1XAK8_9PEZI</name>
<keyword evidence="4 5" id="KW-0472">Membrane</keyword>
<dbReference type="InterPro" id="IPR052649">
    <property type="entry name" value="NCE102-like"/>
</dbReference>
<feature type="transmembrane region" description="Helical" evidence="5">
    <location>
        <begin position="129"/>
        <end position="146"/>
    </location>
</feature>
<dbReference type="GO" id="GO:0032126">
    <property type="term" value="C:eisosome"/>
    <property type="evidence" value="ECO:0007669"/>
    <property type="project" value="TreeGrafter"/>
</dbReference>
<keyword evidence="2 5" id="KW-0812">Transmembrane</keyword>
<organism evidence="8 9">
    <name type="scientific">Monosporascus ibericus</name>
    <dbReference type="NCBI Taxonomy" id="155417"/>
    <lineage>
        <taxon>Eukaryota</taxon>
        <taxon>Fungi</taxon>
        <taxon>Dikarya</taxon>
        <taxon>Ascomycota</taxon>
        <taxon>Pezizomycotina</taxon>
        <taxon>Sordariomycetes</taxon>
        <taxon>Xylariomycetidae</taxon>
        <taxon>Xylariales</taxon>
        <taxon>Xylariales incertae sedis</taxon>
        <taxon>Monosporascus</taxon>
    </lineage>
</organism>
<feature type="domain" description="MARVEL" evidence="7">
    <location>
        <begin position="6"/>
        <end position="143"/>
    </location>
</feature>
<dbReference type="GO" id="GO:0005886">
    <property type="term" value="C:plasma membrane"/>
    <property type="evidence" value="ECO:0007669"/>
    <property type="project" value="TreeGrafter"/>
</dbReference>
<comment type="subcellular location">
    <subcellularLocation>
        <location evidence="1">Membrane</location>
        <topology evidence="1">Multi-pass membrane protein</topology>
    </subcellularLocation>
</comment>
<keyword evidence="9" id="KW-1185">Reference proteome</keyword>
<feature type="chain" id="PRO_5021002066" description="MARVEL domain-containing protein" evidence="6">
    <location>
        <begin position="30"/>
        <end position="166"/>
    </location>
</feature>
<dbReference type="InterPro" id="IPR008253">
    <property type="entry name" value="Marvel"/>
</dbReference>
<evidence type="ECO:0000256" key="4">
    <source>
        <dbReference type="ARBA" id="ARBA00023136"/>
    </source>
</evidence>
<evidence type="ECO:0000313" key="9">
    <source>
        <dbReference type="Proteomes" id="UP000293360"/>
    </source>
</evidence>
<keyword evidence="3 5" id="KW-1133">Transmembrane helix</keyword>
<evidence type="ECO:0000256" key="6">
    <source>
        <dbReference type="SAM" id="SignalP"/>
    </source>
</evidence>
<evidence type="ECO:0000313" key="8">
    <source>
        <dbReference type="EMBL" id="RYP03099.1"/>
    </source>
</evidence>
<evidence type="ECO:0000256" key="1">
    <source>
        <dbReference type="ARBA" id="ARBA00004141"/>
    </source>
</evidence>
<dbReference type="GO" id="GO:0070941">
    <property type="term" value="P:eisosome assembly"/>
    <property type="evidence" value="ECO:0007669"/>
    <property type="project" value="TreeGrafter"/>
</dbReference>
<dbReference type="Pfam" id="PF01284">
    <property type="entry name" value="MARVEL"/>
    <property type="match status" value="1"/>
</dbReference>
<keyword evidence="6" id="KW-0732">Signal</keyword>
<sequence length="166" mass="17937">METMIRSVLRILQFLWVLLTTALIGNVIATNGGDVGDSALNFAMFVCALSWIAVLYGLAMHFISAIAMPIVALVLDGLAVLFTLIAAIALAAKLGTVNCSNLADKDPGYIAFGSGDDEKRCREIQASTVFLWFLFATFVGTFFYVAKDFRRGSSIRRGPNMSQVGV</sequence>
<dbReference type="PANTHER" id="PTHR28165">
    <property type="entry name" value="NON-CLASSICAL EXPORT PROTEIN 2-RELATED"/>
    <property type="match status" value="1"/>
</dbReference>
<reference evidence="8 9" key="1">
    <citation type="submission" date="2018-06" db="EMBL/GenBank/DDBJ databases">
        <title>Complete Genomes of Monosporascus.</title>
        <authorList>
            <person name="Robinson A.J."/>
            <person name="Natvig D.O."/>
        </authorList>
    </citation>
    <scope>NUCLEOTIDE SEQUENCE [LARGE SCALE GENOMIC DNA]</scope>
    <source>
        <strain evidence="8 9">CBS 110550</strain>
    </source>
</reference>
<dbReference type="AlphaFoldDB" id="A0A4V1XAK8"/>
<accession>A0A4V1XAK8</accession>
<evidence type="ECO:0000256" key="3">
    <source>
        <dbReference type="ARBA" id="ARBA00022989"/>
    </source>
</evidence>
<gene>
    <name evidence="8" type="ORF">DL764_005382</name>
</gene>
<feature type="transmembrane region" description="Helical" evidence="5">
    <location>
        <begin position="39"/>
        <end position="58"/>
    </location>
</feature>
<evidence type="ECO:0000256" key="5">
    <source>
        <dbReference type="SAM" id="Phobius"/>
    </source>
</evidence>
<evidence type="ECO:0000256" key="2">
    <source>
        <dbReference type="ARBA" id="ARBA00022692"/>
    </source>
</evidence>
<feature type="signal peptide" evidence="6">
    <location>
        <begin position="1"/>
        <end position="29"/>
    </location>
</feature>
<dbReference type="Proteomes" id="UP000293360">
    <property type="component" value="Unassembled WGS sequence"/>
</dbReference>